<feature type="compositionally biased region" description="Acidic residues" evidence="1">
    <location>
        <begin position="76"/>
        <end position="93"/>
    </location>
</feature>
<evidence type="ECO:0000259" key="2">
    <source>
        <dbReference type="Pfam" id="PF23550"/>
    </source>
</evidence>
<accession>A0A8H5EZF1</accession>
<organism evidence="3 4">
    <name type="scientific">Psilocybe cf. subviscida</name>
    <dbReference type="NCBI Taxonomy" id="2480587"/>
    <lineage>
        <taxon>Eukaryota</taxon>
        <taxon>Fungi</taxon>
        <taxon>Dikarya</taxon>
        <taxon>Basidiomycota</taxon>
        <taxon>Agaricomycotina</taxon>
        <taxon>Agaricomycetes</taxon>
        <taxon>Agaricomycetidae</taxon>
        <taxon>Agaricales</taxon>
        <taxon>Agaricineae</taxon>
        <taxon>Strophariaceae</taxon>
        <taxon>Psilocybe</taxon>
    </lineage>
</organism>
<feature type="compositionally biased region" description="Acidic residues" evidence="1">
    <location>
        <begin position="127"/>
        <end position="136"/>
    </location>
</feature>
<dbReference type="InterPro" id="IPR032675">
    <property type="entry name" value="LRR_dom_sf"/>
</dbReference>
<dbReference type="GO" id="GO:0031146">
    <property type="term" value="P:SCF-dependent proteasomal ubiquitin-dependent protein catabolic process"/>
    <property type="evidence" value="ECO:0007669"/>
    <property type="project" value="TreeGrafter"/>
</dbReference>
<sequence>MSRNNVRGPTSALTEFLRSQGITPTTVANRAATRNRTQQPADAQPEAGPSNAAGDDEPQAPTPRRNRRTARASGNDSDDLDADPADDAMDVDQGEEKPAPAKKRKLTKAQEAKLKAQEKKKVKKEDSDGDGEEEDAYTALSKSMWKDAAPKPPIGSFEKCAACQKQFTVTKYTIAANSGKGFLCHQCAKAGGNDPFKKPAVPKKRKAATEKRNITNFEEKRFPTLASLCIQLITKHIDDIDVLGDIGAMNVEAISKALSKNRGLTQENVHLFYNPANASLTLFDATNLPSPALETLAYHNTNLVSLRLDFCGHLDNASFSVFTKSLTALKRIELLGPFLVRPAAWKAFFAAHPALEGFLITQSPRFDLDCVQSLVADCPRLTELRLKEVGRLNDDFLQEIEKLQEGPLRLLDLADPSTSCSDDAVISLLRAVGGGLTQLDLSKHEELTDEFLMKGLVPHVCDLERLSLRHLPEVTDKGLAKFFAAWKNPPLTDIDLSRNPDLGSEALTAMLKHSGKSLRELNINGWKETDEDALRMVGRVCVQLKKVDVGWCRAMDDFVVKSWLEGDMEHGAPVGGCHHIEEIKIWGCNRVTASCPKKRGVAIIGVESQTSR</sequence>
<dbReference type="SUPFAM" id="SSF52047">
    <property type="entry name" value="RNI-like"/>
    <property type="match status" value="1"/>
</dbReference>
<dbReference type="PANTHER" id="PTHR13318">
    <property type="entry name" value="PARTNER OF PAIRED, ISOFORM B-RELATED"/>
    <property type="match status" value="1"/>
</dbReference>
<evidence type="ECO:0000256" key="1">
    <source>
        <dbReference type="SAM" id="MobiDB-lite"/>
    </source>
</evidence>
<feature type="region of interest" description="Disordered" evidence="1">
    <location>
        <begin position="1"/>
        <end position="138"/>
    </location>
</feature>
<feature type="domain" description="DNA repair protein rhp7 treble clef" evidence="2">
    <location>
        <begin position="154"/>
        <end position="192"/>
    </location>
</feature>
<dbReference type="InterPro" id="IPR056451">
    <property type="entry name" value="Znf_Tbcl_Rhp7"/>
</dbReference>
<dbReference type="Pfam" id="PF23550">
    <property type="entry name" value="zf_Tbcl_Rhp7"/>
    <property type="match status" value="1"/>
</dbReference>
<dbReference type="OrthoDB" id="421226at2759"/>
<name>A0A8H5EZF1_9AGAR</name>
<proteinExistence type="predicted"/>
<evidence type="ECO:0000313" key="4">
    <source>
        <dbReference type="Proteomes" id="UP000567179"/>
    </source>
</evidence>
<dbReference type="Gene3D" id="3.80.10.10">
    <property type="entry name" value="Ribonuclease Inhibitor"/>
    <property type="match status" value="1"/>
</dbReference>
<feature type="compositionally biased region" description="Basic and acidic residues" evidence="1">
    <location>
        <begin position="108"/>
        <end position="126"/>
    </location>
</feature>
<dbReference type="PANTHER" id="PTHR13318:SF190">
    <property type="entry name" value="PARTNER OF PAIRED, ISOFORM B"/>
    <property type="match status" value="1"/>
</dbReference>
<dbReference type="EMBL" id="JAACJJ010000031">
    <property type="protein sequence ID" value="KAF5318044.1"/>
    <property type="molecule type" value="Genomic_DNA"/>
</dbReference>
<dbReference type="AlphaFoldDB" id="A0A8H5EZF1"/>
<feature type="compositionally biased region" description="Polar residues" evidence="1">
    <location>
        <begin position="1"/>
        <end position="13"/>
    </location>
</feature>
<dbReference type="Proteomes" id="UP000567179">
    <property type="component" value="Unassembled WGS sequence"/>
</dbReference>
<evidence type="ECO:0000313" key="3">
    <source>
        <dbReference type="EMBL" id="KAF5318044.1"/>
    </source>
</evidence>
<keyword evidence="4" id="KW-1185">Reference proteome</keyword>
<feature type="compositionally biased region" description="Polar residues" evidence="1">
    <location>
        <begin position="20"/>
        <end position="41"/>
    </location>
</feature>
<reference evidence="3 4" key="1">
    <citation type="journal article" date="2020" name="ISME J.">
        <title>Uncovering the hidden diversity of litter-decomposition mechanisms in mushroom-forming fungi.</title>
        <authorList>
            <person name="Floudas D."/>
            <person name="Bentzer J."/>
            <person name="Ahren D."/>
            <person name="Johansson T."/>
            <person name="Persson P."/>
            <person name="Tunlid A."/>
        </authorList>
    </citation>
    <scope>NUCLEOTIDE SEQUENCE [LARGE SCALE GENOMIC DNA]</scope>
    <source>
        <strain evidence="3 4">CBS 101986</strain>
    </source>
</reference>
<comment type="caution">
    <text evidence="3">The sequence shown here is derived from an EMBL/GenBank/DDBJ whole genome shotgun (WGS) entry which is preliminary data.</text>
</comment>
<dbReference type="GO" id="GO:0019005">
    <property type="term" value="C:SCF ubiquitin ligase complex"/>
    <property type="evidence" value="ECO:0007669"/>
    <property type="project" value="TreeGrafter"/>
</dbReference>
<protein>
    <recommendedName>
        <fullName evidence="2">DNA repair protein rhp7 treble clef domain-containing protein</fullName>
    </recommendedName>
</protein>
<gene>
    <name evidence="3" type="ORF">D9619_012123</name>
</gene>